<accession>A0A0F9GPT7</accession>
<organism evidence="2">
    <name type="scientific">marine sediment metagenome</name>
    <dbReference type="NCBI Taxonomy" id="412755"/>
    <lineage>
        <taxon>unclassified sequences</taxon>
        <taxon>metagenomes</taxon>
        <taxon>ecological metagenomes</taxon>
    </lineage>
</organism>
<reference evidence="2" key="1">
    <citation type="journal article" date="2015" name="Nature">
        <title>Complex archaea that bridge the gap between prokaryotes and eukaryotes.</title>
        <authorList>
            <person name="Spang A."/>
            <person name="Saw J.H."/>
            <person name="Jorgensen S.L."/>
            <person name="Zaremba-Niedzwiedzka K."/>
            <person name="Martijn J."/>
            <person name="Lind A.E."/>
            <person name="van Eijk R."/>
            <person name="Schleper C."/>
            <person name="Guy L."/>
            <person name="Ettema T.J."/>
        </authorList>
    </citation>
    <scope>NUCLEOTIDE SEQUENCE</scope>
</reference>
<dbReference type="Pfam" id="PF04765">
    <property type="entry name" value="TOD1_MUCI70"/>
    <property type="match status" value="1"/>
</dbReference>
<feature type="domain" description="TOD1/MUCI70 glycosyltransferase-like" evidence="1">
    <location>
        <begin position="31"/>
        <end position="124"/>
    </location>
</feature>
<protein>
    <recommendedName>
        <fullName evidence="1">TOD1/MUCI70 glycosyltransferase-like domain-containing protein</fullName>
    </recommendedName>
</protein>
<proteinExistence type="predicted"/>
<evidence type="ECO:0000259" key="1">
    <source>
        <dbReference type="Pfam" id="PF04765"/>
    </source>
</evidence>
<dbReference type="AlphaFoldDB" id="A0A0F9GPT7"/>
<gene>
    <name evidence="2" type="ORF">LCGC14_1801040</name>
</gene>
<sequence length="136" mass="16528">MSTRNRPQHNSINNSVKYICFSDKKFKCRPWEIRIVKFQSPNHRKNARKLKTQSHIHLKEFEYSVWIDGRFRIMNDFTPYIERWLGKNDIAVIEHPKRDCIYEEATVCIKKKRIMPKLLKNRLKDTKMKNILHITD</sequence>
<evidence type="ECO:0000313" key="2">
    <source>
        <dbReference type="EMBL" id="KKM00774.1"/>
    </source>
</evidence>
<comment type="caution">
    <text evidence="2">The sequence shown here is derived from an EMBL/GenBank/DDBJ whole genome shotgun (WGS) entry which is preliminary data.</text>
</comment>
<dbReference type="InterPro" id="IPR048354">
    <property type="entry name" value="TOD1_MUCI70_glycTrfase_dom"/>
</dbReference>
<dbReference type="EMBL" id="LAZR01017354">
    <property type="protein sequence ID" value="KKM00774.1"/>
    <property type="molecule type" value="Genomic_DNA"/>
</dbReference>
<name>A0A0F9GPT7_9ZZZZ</name>